<dbReference type="PIRSF" id="PIRSF005715">
    <property type="entry name" value="VPS45_Sec1"/>
    <property type="match status" value="1"/>
</dbReference>
<dbReference type="Gene3D" id="3.40.50.2060">
    <property type="match status" value="1"/>
</dbReference>
<dbReference type="InterPro" id="IPR001619">
    <property type="entry name" value="Sec1-like"/>
</dbReference>
<dbReference type="InterPro" id="IPR043127">
    <property type="entry name" value="Sec-1-like_dom3a"/>
</dbReference>
<dbReference type="SUPFAM" id="SSF56815">
    <property type="entry name" value="Sec1/munc18-like (SM) proteins"/>
    <property type="match status" value="1"/>
</dbReference>
<accession>Q3SEP9</accession>
<organism evidence="2">
    <name type="scientific">Paramecium tetraurelia</name>
    <dbReference type="NCBI Taxonomy" id="5888"/>
    <lineage>
        <taxon>Eukaryota</taxon>
        <taxon>Sar</taxon>
        <taxon>Alveolata</taxon>
        <taxon>Ciliophora</taxon>
        <taxon>Intramacronucleata</taxon>
        <taxon>Oligohymenophorea</taxon>
        <taxon>Peniculida</taxon>
        <taxon>Parameciidae</taxon>
        <taxon>Paramecium</taxon>
    </lineage>
</organism>
<reference evidence="2" key="2">
    <citation type="submission" date="2005-09" db="EMBL/GenBank/DDBJ databases">
        <title>Syntaxin and Sec1 in Paramecium tetraurelia are encoded by multigene families.</title>
        <authorList>
            <person name="Danzer C."/>
            <person name="Nuehse K."/>
            <person name="Plattner H."/>
            <person name="Kissmehl R."/>
        </authorList>
    </citation>
    <scope>NUCLEOTIDE SEQUENCE</scope>
</reference>
<dbReference type="InterPro" id="IPR043154">
    <property type="entry name" value="Sec-1-like_dom1"/>
</dbReference>
<sequence>MEQAQFSLKEVCRQRMRNLFRQLRIDNQPNLSTSILVVDQKTLKIVSAYMKMSELLEQGINAVENLNLKRKPFNLEAIYFITPTQESVALLMEDFANAQFPQYKCAHVIFNNKMTQGIAQKMQSEQNLVKKLSTCKVFNLDFNCTNEQLFTFDMIFGLEVYKGRNVILQEMAEKICTVLVSFEKFYTFELIFRQDNWKICQQLAQFTQGRLREILEALKRSNSSQYDQKDKTCGKIRLVIVDRAIDVLSPLLHDFYYQPMFYDLLEIENDIYQYDMQQGDKKVSKKQLINDQDELFKKYKFKHIADVLEEVSSDFQTFMQTNTAAKVAKDKDQNLTLKQMTDIVKTMPQYQDLVAKYTMHMEIVEKCLDLYRQKDLQEVGELEQTLATGCDKKGSSVAGEKIIQRVLLLNYQNQIFQVLKNPKLNEFDFARLILSAIIQIDVSEKDRRQLTDLLSVEMQSAVHNLKLLGIQTQNSGSKSHKRVNEQVRKYAKNKMANETLELCRNTPIIEQQIEDLILKDFQTSGNFEKIVLNEQTNAQGQGKSLRQKGQIKLMQDDVGFDEQDKLVRIQLLILSLFLLSLMNNKVINKNLVIGSTFILRPNDYVKELVKLQKL</sequence>
<dbReference type="EMBL" id="CR855908">
    <property type="protein sequence ID" value="CAH69614.1"/>
    <property type="molecule type" value="Genomic_DNA"/>
</dbReference>
<proteinExistence type="inferred from homology"/>
<gene>
    <name evidence="2" type="primary">PtSec1-6</name>
</gene>
<dbReference type="GO" id="GO:0016192">
    <property type="term" value="P:vesicle-mediated transport"/>
    <property type="evidence" value="ECO:0007669"/>
    <property type="project" value="InterPro"/>
</dbReference>
<dbReference type="InterPro" id="IPR036045">
    <property type="entry name" value="Sec1-like_sf"/>
</dbReference>
<protein>
    <submittedName>
        <fullName evidence="2">Sec1-6 syntaxin-binding protein</fullName>
    </submittedName>
</protein>
<dbReference type="Gene3D" id="3.40.50.1910">
    <property type="match status" value="1"/>
</dbReference>
<dbReference type="Gene3D" id="3.90.830.10">
    <property type="entry name" value="Syntaxin Binding Protein 1, Chain A, domain 2"/>
    <property type="match status" value="1"/>
</dbReference>
<evidence type="ECO:0000256" key="1">
    <source>
        <dbReference type="ARBA" id="ARBA00009884"/>
    </source>
</evidence>
<dbReference type="Pfam" id="PF00995">
    <property type="entry name" value="Sec1"/>
    <property type="match status" value="1"/>
</dbReference>
<name>Q3SEP9_PARTE</name>
<evidence type="ECO:0000313" key="2">
    <source>
        <dbReference type="EMBL" id="CAH69614.1"/>
    </source>
</evidence>
<dbReference type="PANTHER" id="PTHR11679">
    <property type="entry name" value="VESICLE PROTEIN SORTING-ASSOCIATED"/>
    <property type="match status" value="1"/>
</dbReference>
<reference evidence="2" key="1">
    <citation type="submission" date="2004-11" db="EMBL/GenBank/DDBJ databases">
        <authorList>
            <person name="Genoscope"/>
        </authorList>
    </citation>
    <scope>NUCLEOTIDE SEQUENCE</scope>
</reference>
<dbReference type="AlphaFoldDB" id="Q3SEP9"/>
<dbReference type="Gene3D" id="1.25.40.60">
    <property type="match status" value="1"/>
</dbReference>
<comment type="similarity">
    <text evidence="1">Belongs to the STXBP/unc-18/SEC1 family.</text>
</comment>
<dbReference type="InterPro" id="IPR027482">
    <property type="entry name" value="Sec1-like_dom2"/>
</dbReference>